<sequence>MLFLLATSCAEPAATAVSPPSAPPATSTPAVAPFSALEKQYDARLGVYALDTGTGRTVTYRADERFAYASTSKALSVGALLSDGRNLDKLIRYTEADLVTYSPITEKHVATGMTLRQICDAALRYSDNTAANLLFRELGGPAGLQARLHRLGDRTTHVDRTEPTLNEATPGDIRDTTTPRAIATSLRAYTLGQALPIARRALLIDWMRRNTTGDTLIRAGVPKNWKVGDKTGSGGYGTRNDIAVVWPPGRSPIVLAIMSSRATADAKYDDALLAAATELVVPRLG</sequence>
<proteinExistence type="inferred from homology"/>
<dbReference type="Pfam" id="PF13354">
    <property type="entry name" value="Beta-lactamase2"/>
    <property type="match status" value="1"/>
</dbReference>
<dbReference type="NCBIfam" id="NF033103">
    <property type="entry name" value="bla_class_A"/>
    <property type="match status" value="1"/>
</dbReference>
<name>A0A4R7TFP3_9ACTN</name>
<evidence type="ECO:0000313" key="7">
    <source>
        <dbReference type="EMBL" id="TDU91061.1"/>
    </source>
</evidence>
<dbReference type="PRINTS" id="PR00118">
    <property type="entry name" value="BLACTAMASEA"/>
</dbReference>
<feature type="domain" description="Beta-lactamase class A catalytic" evidence="6">
    <location>
        <begin position="46"/>
        <end position="258"/>
    </location>
</feature>
<dbReference type="SUPFAM" id="SSF56601">
    <property type="entry name" value="beta-lactamase/transpeptidase-like"/>
    <property type="match status" value="1"/>
</dbReference>
<dbReference type="InterPro" id="IPR000871">
    <property type="entry name" value="Beta-lactam_class-A"/>
</dbReference>
<gene>
    <name evidence="7" type="ORF">EV138_4662</name>
</gene>
<evidence type="ECO:0000256" key="2">
    <source>
        <dbReference type="ARBA" id="ARBA00012865"/>
    </source>
</evidence>
<dbReference type="GO" id="GO:0046677">
    <property type="term" value="P:response to antibiotic"/>
    <property type="evidence" value="ECO:0007669"/>
    <property type="project" value="UniProtKB-UniRule"/>
</dbReference>
<dbReference type="Gene3D" id="3.40.710.10">
    <property type="entry name" value="DD-peptidase/beta-lactamase superfamily"/>
    <property type="match status" value="1"/>
</dbReference>
<comment type="caution">
    <text evidence="7">The sequence shown here is derived from an EMBL/GenBank/DDBJ whole genome shotgun (WGS) entry which is preliminary data.</text>
</comment>
<dbReference type="Proteomes" id="UP000295151">
    <property type="component" value="Unassembled WGS sequence"/>
</dbReference>
<dbReference type="EMBL" id="SOCE01000001">
    <property type="protein sequence ID" value="TDU91061.1"/>
    <property type="molecule type" value="Genomic_DNA"/>
</dbReference>
<dbReference type="InterPro" id="IPR012338">
    <property type="entry name" value="Beta-lactam/transpept-like"/>
</dbReference>
<evidence type="ECO:0000256" key="5">
    <source>
        <dbReference type="RuleBase" id="RU361140"/>
    </source>
</evidence>
<dbReference type="EC" id="3.5.2.6" evidence="2 5"/>
<keyword evidence="3 5" id="KW-0378">Hydrolase</keyword>
<protein>
    <recommendedName>
        <fullName evidence="2 5">Beta-lactamase</fullName>
        <ecNumber evidence="2 5">3.5.2.6</ecNumber>
    </recommendedName>
</protein>
<dbReference type="InterPro" id="IPR023650">
    <property type="entry name" value="Beta-lactam_class-A_AS"/>
</dbReference>
<dbReference type="PROSITE" id="PS00146">
    <property type="entry name" value="BETA_LACTAMASE_A"/>
    <property type="match status" value="1"/>
</dbReference>
<organism evidence="7 8">
    <name type="scientific">Kribbella voronezhensis</name>
    <dbReference type="NCBI Taxonomy" id="2512212"/>
    <lineage>
        <taxon>Bacteria</taxon>
        <taxon>Bacillati</taxon>
        <taxon>Actinomycetota</taxon>
        <taxon>Actinomycetes</taxon>
        <taxon>Propionibacteriales</taxon>
        <taxon>Kribbellaceae</taxon>
        <taxon>Kribbella</taxon>
    </lineage>
</organism>
<evidence type="ECO:0000256" key="3">
    <source>
        <dbReference type="ARBA" id="ARBA00022801"/>
    </source>
</evidence>
<keyword evidence="4 5" id="KW-0046">Antibiotic resistance</keyword>
<dbReference type="GO" id="GO:0008800">
    <property type="term" value="F:beta-lactamase activity"/>
    <property type="evidence" value="ECO:0007669"/>
    <property type="project" value="UniProtKB-UniRule"/>
</dbReference>
<evidence type="ECO:0000256" key="4">
    <source>
        <dbReference type="ARBA" id="ARBA00023251"/>
    </source>
</evidence>
<dbReference type="PANTHER" id="PTHR35333">
    <property type="entry name" value="BETA-LACTAMASE"/>
    <property type="match status" value="1"/>
</dbReference>
<accession>A0A4R7TFP3</accession>
<dbReference type="PANTHER" id="PTHR35333:SF3">
    <property type="entry name" value="BETA-LACTAMASE-TYPE TRANSPEPTIDASE FOLD CONTAINING PROTEIN"/>
    <property type="match status" value="1"/>
</dbReference>
<dbReference type="AlphaFoldDB" id="A0A4R7TFP3"/>
<reference evidence="7 8" key="1">
    <citation type="submission" date="2019-03" db="EMBL/GenBank/DDBJ databases">
        <title>Genomic Encyclopedia of Type Strains, Phase III (KMG-III): the genomes of soil and plant-associated and newly described type strains.</title>
        <authorList>
            <person name="Whitman W."/>
        </authorList>
    </citation>
    <scope>NUCLEOTIDE SEQUENCE [LARGE SCALE GENOMIC DNA]</scope>
    <source>
        <strain evidence="7 8">VKM Ac-2575</strain>
    </source>
</reference>
<comment type="catalytic activity">
    <reaction evidence="5">
        <text>a beta-lactam + H2O = a substituted beta-amino acid</text>
        <dbReference type="Rhea" id="RHEA:20401"/>
        <dbReference type="ChEBI" id="CHEBI:15377"/>
        <dbReference type="ChEBI" id="CHEBI:35627"/>
        <dbReference type="ChEBI" id="CHEBI:140347"/>
        <dbReference type="EC" id="3.5.2.6"/>
    </reaction>
</comment>
<dbReference type="GO" id="GO:0030655">
    <property type="term" value="P:beta-lactam antibiotic catabolic process"/>
    <property type="evidence" value="ECO:0007669"/>
    <property type="project" value="InterPro"/>
</dbReference>
<comment type="similarity">
    <text evidence="1 5">Belongs to the class-A beta-lactamase family.</text>
</comment>
<evidence type="ECO:0000256" key="1">
    <source>
        <dbReference type="ARBA" id="ARBA00009009"/>
    </source>
</evidence>
<evidence type="ECO:0000259" key="6">
    <source>
        <dbReference type="Pfam" id="PF13354"/>
    </source>
</evidence>
<dbReference type="InterPro" id="IPR045155">
    <property type="entry name" value="Beta-lactam_cat"/>
</dbReference>
<keyword evidence="8" id="KW-1185">Reference proteome</keyword>
<evidence type="ECO:0000313" key="8">
    <source>
        <dbReference type="Proteomes" id="UP000295151"/>
    </source>
</evidence>